<organism evidence="7 8">
    <name type="scientific">Ataeniobius toweri</name>
    <dbReference type="NCBI Taxonomy" id="208326"/>
    <lineage>
        <taxon>Eukaryota</taxon>
        <taxon>Metazoa</taxon>
        <taxon>Chordata</taxon>
        <taxon>Craniata</taxon>
        <taxon>Vertebrata</taxon>
        <taxon>Euteleostomi</taxon>
        <taxon>Actinopterygii</taxon>
        <taxon>Neopterygii</taxon>
        <taxon>Teleostei</taxon>
        <taxon>Neoteleostei</taxon>
        <taxon>Acanthomorphata</taxon>
        <taxon>Ovalentaria</taxon>
        <taxon>Atherinomorphae</taxon>
        <taxon>Cyprinodontiformes</taxon>
        <taxon>Goodeidae</taxon>
        <taxon>Ataeniobius</taxon>
    </lineage>
</organism>
<feature type="domain" description="LRAT" evidence="6">
    <location>
        <begin position="36"/>
        <end position="137"/>
    </location>
</feature>
<keyword evidence="8" id="KW-1185">Reference proteome</keyword>
<dbReference type="PANTHER" id="PTHR13943:SF31">
    <property type="entry name" value="PHOSPHOLIPASE A AND ACYLTRANSFERASE 3"/>
    <property type="match status" value="1"/>
</dbReference>
<feature type="signal peptide" evidence="5">
    <location>
        <begin position="1"/>
        <end position="19"/>
    </location>
</feature>
<feature type="chain" id="PRO_5046826994" description="LRAT domain-containing protein" evidence="5">
    <location>
        <begin position="20"/>
        <end position="178"/>
    </location>
</feature>
<protein>
    <recommendedName>
        <fullName evidence="6">LRAT domain-containing protein</fullName>
    </recommendedName>
</protein>
<evidence type="ECO:0000313" key="7">
    <source>
        <dbReference type="EMBL" id="MED6258542.1"/>
    </source>
</evidence>
<dbReference type="Proteomes" id="UP001345963">
    <property type="component" value="Unassembled WGS sequence"/>
</dbReference>
<dbReference type="PANTHER" id="PTHR13943">
    <property type="entry name" value="HRAS-LIKE SUPPRESSOR - RELATED"/>
    <property type="match status" value="1"/>
</dbReference>
<reference evidence="7 8" key="1">
    <citation type="submission" date="2021-07" db="EMBL/GenBank/DDBJ databases">
        <authorList>
            <person name="Palmer J.M."/>
        </authorList>
    </citation>
    <scope>NUCLEOTIDE SEQUENCE [LARGE SCALE GENOMIC DNA]</scope>
    <source>
        <strain evidence="7 8">AT_MEX2019</strain>
        <tissue evidence="7">Muscle</tissue>
    </source>
</reference>
<evidence type="ECO:0000256" key="5">
    <source>
        <dbReference type="SAM" id="SignalP"/>
    </source>
</evidence>
<evidence type="ECO:0000256" key="3">
    <source>
        <dbReference type="ARBA" id="ARBA00022801"/>
    </source>
</evidence>
<comment type="similarity">
    <text evidence="1">Belongs to the H-rev107 family.</text>
</comment>
<dbReference type="InterPro" id="IPR007053">
    <property type="entry name" value="LRAT_dom"/>
</dbReference>
<dbReference type="Pfam" id="PF04970">
    <property type="entry name" value="LRAT"/>
    <property type="match status" value="1"/>
</dbReference>
<evidence type="ECO:0000256" key="4">
    <source>
        <dbReference type="ARBA" id="ARBA00023098"/>
    </source>
</evidence>
<sequence length="178" mass="20470">MKVLFLSVVFLHLLIVILTKDEKEFGDIISFPRMCLCKTGKPLYKHYAVYVDDEYPGKGNIIHRIKYPIGKDIGFGKLENEGEHNVENIPQLPPPKKEDIKKRIEAVLLKPGDYDCRSNNCEHLATYLRYGESFSKQPGTLLKFFCKKDKDCDEWNKLVKQIEDNEKLEAECSTCPAG</sequence>
<evidence type="ECO:0000259" key="6">
    <source>
        <dbReference type="PROSITE" id="PS51934"/>
    </source>
</evidence>
<dbReference type="Gene3D" id="3.90.1720.10">
    <property type="entry name" value="endopeptidase domain like (from Nostoc punctiforme)"/>
    <property type="match status" value="1"/>
</dbReference>
<evidence type="ECO:0000256" key="2">
    <source>
        <dbReference type="ARBA" id="ARBA00022679"/>
    </source>
</evidence>
<evidence type="ECO:0000256" key="1">
    <source>
        <dbReference type="ARBA" id="ARBA00007824"/>
    </source>
</evidence>
<keyword evidence="3" id="KW-0378">Hydrolase</keyword>
<evidence type="ECO:0000313" key="8">
    <source>
        <dbReference type="Proteomes" id="UP001345963"/>
    </source>
</evidence>
<dbReference type="PROSITE" id="PS51934">
    <property type="entry name" value="LRAT"/>
    <property type="match status" value="1"/>
</dbReference>
<proteinExistence type="inferred from homology"/>
<keyword evidence="4" id="KW-0443">Lipid metabolism</keyword>
<name>A0ABU7C6G6_9TELE</name>
<dbReference type="EMBL" id="JAHUTI010080737">
    <property type="protein sequence ID" value="MED6258542.1"/>
    <property type="molecule type" value="Genomic_DNA"/>
</dbReference>
<comment type="caution">
    <text evidence="7">The sequence shown here is derived from an EMBL/GenBank/DDBJ whole genome shotgun (WGS) entry which is preliminary data.</text>
</comment>
<accession>A0ABU7C6G6</accession>
<keyword evidence="5" id="KW-0732">Signal</keyword>
<dbReference type="InterPro" id="IPR051496">
    <property type="entry name" value="H-rev107_PLA/AT"/>
</dbReference>
<gene>
    <name evidence="7" type="ORF">ATANTOWER_008786</name>
</gene>
<keyword evidence="2" id="KW-0808">Transferase</keyword>